<evidence type="ECO:0000313" key="9">
    <source>
        <dbReference type="Proteomes" id="UP000001803"/>
    </source>
</evidence>
<dbReference type="PROSITE" id="PS51481">
    <property type="entry name" value="DHAK"/>
    <property type="match status" value="1"/>
</dbReference>
<keyword evidence="9" id="KW-1185">Reference proteome</keyword>
<dbReference type="Pfam" id="PF02733">
    <property type="entry name" value="Dak1"/>
    <property type="match status" value="1"/>
</dbReference>
<feature type="domain" description="DhaK" evidence="7">
    <location>
        <begin position="11"/>
        <end position="333"/>
    </location>
</feature>
<evidence type="ECO:0000256" key="4">
    <source>
        <dbReference type="ARBA" id="ARBA00022679"/>
    </source>
</evidence>
<dbReference type="FunFam" id="3.30.1180.20:FF:000002">
    <property type="entry name" value="Dihydroxyacetone kinase subunit DhaK"/>
    <property type="match status" value="1"/>
</dbReference>
<keyword evidence="4" id="KW-0808">Transferase</keyword>
<dbReference type="AlphaFoldDB" id="A0A3B6VK16"/>
<dbReference type="Gene3D" id="3.40.50.10440">
    <property type="entry name" value="Dihydroxyacetone kinase, domain 1"/>
    <property type="match status" value="1"/>
</dbReference>
<evidence type="ECO:0000259" key="7">
    <source>
        <dbReference type="PROSITE" id="PS51481"/>
    </source>
</evidence>
<dbReference type="GO" id="GO:0047324">
    <property type="term" value="F:phosphoenolpyruvate-glycerone phosphotransferase activity"/>
    <property type="evidence" value="ECO:0007669"/>
    <property type="project" value="UniProtKB-EC"/>
</dbReference>
<dbReference type="GO" id="GO:0004371">
    <property type="term" value="F:glycerone kinase activity"/>
    <property type="evidence" value="ECO:0007669"/>
    <property type="project" value="InterPro"/>
</dbReference>
<dbReference type="GO" id="GO:0019563">
    <property type="term" value="P:glycerol catabolic process"/>
    <property type="evidence" value="ECO:0007669"/>
    <property type="project" value="TreeGrafter"/>
</dbReference>
<dbReference type="PANTHER" id="PTHR28629:SF4">
    <property type="entry name" value="TRIOKINASE_FMN CYCLASE"/>
    <property type="match status" value="1"/>
</dbReference>
<evidence type="ECO:0000256" key="6">
    <source>
        <dbReference type="ARBA" id="ARBA00022798"/>
    </source>
</evidence>
<sequence>MDIPMKKIINDVNNIILEELQGMQKAYSNILKINYDPIYVTRVNKNSKVSLISGGGSGHEPLHAGFVGYGMLDAACPGEIFTSPTPDQMEEAAKSINNDKGIIFLVKNYTGDVMNFQMAEDLCKAEGIDVRSIIIDDDVSVKDSLYTTGRRGVGATVFFEKICGASAERGDDINKVLEYANYCKENARSMGMALTSCTVPAVGKPTFDISDNEIEMGIGIHGEPGRERINIKTSSEIAEMMMEAICSDIPYKNGDELICMVNGMGATPLMELYILYNDVVKITEKKGIKIVRNLIGNYVTSIDMSGASISLMKVNDDILKLWDYPVYTAALRWGI</sequence>
<dbReference type="InterPro" id="IPR004006">
    <property type="entry name" value="DhaK_dom"/>
</dbReference>
<dbReference type="NCBIfam" id="TIGR02363">
    <property type="entry name" value="dhaK1"/>
    <property type="match status" value="1"/>
</dbReference>
<name>A0A3B6VK16_BRAHW</name>
<dbReference type="Gene3D" id="3.30.1180.20">
    <property type="entry name" value="Dihydroxyacetone kinase, domain 2"/>
    <property type="match status" value="1"/>
</dbReference>
<keyword evidence="6" id="KW-0319">Glycerol metabolism</keyword>
<dbReference type="EC" id="2.7.1.121" evidence="3"/>
<reference evidence="8 9" key="1">
    <citation type="journal article" date="2009" name="PLoS ONE">
        <title>Genome sequence of the pathogenic intestinal spirochete Brachyspira hyodysenteriae reveals adaptations to its lifestyle in the porcine large intestine.</title>
        <authorList>
            <person name="Bellgard M.I."/>
            <person name="Wanchanthuek P."/>
            <person name="La T."/>
            <person name="Ryan K."/>
            <person name="Moolhuijzen P."/>
            <person name="Albertyn Z."/>
            <person name="Shaban B."/>
            <person name="Motro Y."/>
            <person name="Dunn D.S."/>
            <person name="Schibeci D."/>
            <person name="Hunter A."/>
            <person name="Barrero R."/>
            <person name="Phillips N.D."/>
            <person name="Hampson D.J."/>
        </authorList>
    </citation>
    <scope>NUCLEOTIDE SEQUENCE [LARGE SCALE GENOMIC DNA]</scope>
    <source>
        <strain evidence="9">ATCC 49526 / WA1</strain>
    </source>
</reference>
<evidence type="ECO:0000256" key="3">
    <source>
        <dbReference type="ARBA" id="ARBA00012095"/>
    </source>
</evidence>
<evidence type="ECO:0000256" key="2">
    <source>
        <dbReference type="ARBA" id="ARBA00004745"/>
    </source>
</evidence>
<evidence type="ECO:0000256" key="5">
    <source>
        <dbReference type="ARBA" id="ARBA00022777"/>
    </source>
</evidence>
<dbReference type="PANTHER" id="PTHR28629">
    <property type="entry name" value="TRIOKINASE/FMN CYCLASE"/>
    <property type="match status" value="1"/>
</dbReference>
<dbReference type="InterPro" id="IPR050861">
    <property type="entry name" value="Dihydroxyacetone_Kinase"/>
</dbReference>
<proteinExistence type="predicted"/>
<dbReference type="FunFam" id="3.40.50.10440:FF:000001">
    <property type="entry name" value="Dihydroxyacetone kinase, DhaK subunit"/>
    <property type="match status" value="1"/>
</dbReference>
<dbReference type="EMBL" id="CP001357">
    <property type="protein sequence ID" value="ACN84898.1"/>
    <property type="molecule type" value="Genomic_DNA"/>
</dbReference>
<comment type="pathway">
    <text evidence="2">Polyol metabolism; glycerol degradation.</text>
</comment>
<evidence type="ECO:0000313" key="8">
    <source>
        <dbReference type="EMBL" id="ACN84898.1"/>
    </source>
</evidence>
<keyword evidence="5 8" id="KW-0418">Kinase</keyword>
<dbReference type="Proteomes" id="UP000001803">
    <property type="component" value="Chromosome"/>
</dbReference>
<organism evidence="8 9">
    <name type="scientific">Brachyspira hyodysenteriae (strain ATCC 49526 / WA1)</name>
    <dbReference type="NCBI Taxonomy" id="565034"/>
    <lineage>
        <taxon>Bacteria</taxon>
        <taxon>Pseudomonadati</taxon>
        <taxon>Spirochaetota</taxon>
        <taxon>Spirochaetia</taxon>
        <taxon>Brachyspirales</taxon>
        <taxon>Brachyspiraceae</taxon>
        <taxon>Brachyspira</taxon>
    </lineage>
</organism>
<dbReference type="SUPFAM" id="SSF82549">
    <property type="entry name" value="DAK1/DegV-like"/>
    <property type="match status" value="1"/>
</dbReference>
<dbReference type="KEGG" id="bhy:BHWA1_02444"/>
<gene>
    <name evidence="8" type="primary">dhaK</name>
    <name evidence="8" type="ordered locus">BHWA1_02444</name>
</gene>
<evidence type="ECO:0000256" key="1">
    <source>
        <dbReference type="ARBA" id="ARBA00001113"/>
    </source>
</evidence>
<dbReference type="GO" id="GO:0005829">
    <property type="term" value="C:cytosol"/>
    <property type="evidence" value="ECO:0007669"/>
    <property type="project" value="TreeGrafter"/>
</dbReference>
<protein>
    <recommendedName>
        <fullName evidence="3">phosphoenolpyruvate--glycerone phosphotransferase</fullName>
        <ecNumber evidence="3">2.7.1.121</ecNumber>
    </recommendedName>
</protein>
<accession>A0A3B6VK16</accession>
<dbReference type="STRING" id="565034.BHWA1_02444"/>
<dbReference type="InterPro" id="IPR012736">
    <property type="entry name" value="DhaK_1"/>
</dbReference>
<comment type="catalytic activity">
    <reaction evidence="1">
        <text>dihydroxyacetone + phosphoenolpyruvate = dihydroxyacetone phosphate + pyruvate</text>
        <dbReference type="Rhea" id="RHEA:18381"/>
        <dbReference type="ChEBI" id="CHEBI:15361"/>
        <dbReference type="ChEBI" id="CHEBI:16016"/>
        <dbReference type="ChEBI" id="CHEBI:57642"/>
        <dbReference type="ChEBI" id="CHEBI:58702"/>
        <dbReference type="EC" id="2.7.1.121"/>
    </reaction>
</comment>